<dbReference type="Proteomes" id="UP000028534">
    <property type="component" value="Unassembled WGS sequence"/>
</dbReference>
<protein>
    <submittedName>
        <fullName evidence="1">RepA family protein</fullName>
    </submittedName>
    <submittedName>
        <fullName evidence="2">Replication initiator A family protein</fullName>
    </submittedName>
</protein>
<dbReference type="EMBL" id="JGVR01000055">
    <property type="protein sequence ID" value="KEZ13731.1"/>
    <property type="molecule type" value="Genomic_DNA"/>
</dbReference>
<dbReference type="Proteomes" id="UP000037029">
    <property type="component" value="Plasmid pses189"/>
</dbReference>
<name>A0A084E6Y9_SPHYA</name>
<evidence type="ECO:0000313" key="4">
    <source>
        <dbReference type="Proteomes" id="UP000037029"/>
    </source>
</evidence>
<gene>
    <name evidence="1" type="ORF">BV87_26660</name>
    <name evidence="2" type="ORF">CP98_04926</name>
</gene>
<geneLocation type="plasmid" evidence="1">
    <name>pSES189</name>
</geneLocation>
<accession>A0A084E6Y9</accession>
<organism evidence="2 3">
    <name type="scientific">Sphingobium yanoikuyae</name>
    <name type="common">Sphingomonas yanoikuyae</name>
    <dbReference type="NCBI Taxonomy" id="13690"/>
    <lineage>
        <taxon>Bacteria</taxon>
        <taxon>Pseudomonadati</taxon>
        <taxon>Pseudomonadota</taxon>
        <taxon>Alphaproteobacteria</taxon>
        <taxon>Sphingomonadales</taxon>
        <taxon>Sphingomonadaceae</taxon>
        <taxon>Sphingobium</taxon>
    </lineage>
</organism>
<dbReference type="eggNOG" id="COG5534">
    <property type="taxonomic scope" value="Bacteria"/>
</dbReference>
<dbReference type="AlphaFoldDB" id="A0A084E6Y9"/>
<dbReference type="PATRIC" id="fig|13690.10.peg.5093"/>
<evidence type="ECO:0000313" key="1">
    <source>
        <dbReference type="EMBL" id="ATP22027.1"/>
    </source>
</evidence>
<evidence type="ECO:0000313" key="2">
    <source>
        <dbReference type="EMBL" id="KEZ13731.1"/>
    </source>
</evidence>
<reference evidence="2 3" key="1">
    <citation type="submission" date="2014-03" db="EMBL/GenBank/DDBJ databases">
        <title>Genome sequence of Sphingobium yanoikuyae B1.</title>
        <authorList>
            <person name="Gan H.M."/>
            <person name="Gan H.Y."/>
            <person name="Savka M.A."/>
        </authorList>
    </citation>
    <scope>NUCLEOTIDE SEQUENCE [LARGE SCALE GENOMIC DNA]</scope>
    <source>
        <strain evidence="2 3">B1</strain>
    </source>
</reference>
<dbReference type="Pfam" id="PF10134">
    <property type="entry name" value="RPA"/>
    <property type="match status" value="1"/>
</dbReference>
<proteinExistence type="predicted"/>
<dbReference type="InterPro" id="IPR018777">
    <property type="entry name" value="Replication_initiator_prot_A"/>
</dbReference>
<sequence length="298" mass="33961">MAQVRNNVEQQGVLPLDCPLRGEIRGERSIMDFPFFALEKKTLLDEIEHSVGSTSIKIRAGGGGIATMYDKEILLYGASLICERMRRGEEVTQEIVFTAHDFFRATGTRNPGKRNYDRFNEALSRLQGTQIQTNLKTGGQIHRGWFSWVENAQAVYDDGSTTGIERLRAVKLRLCDFLFRAIQRDQQIYSYHHDYFRLGLIERRIYEIARSHCDEGPYAVPLDELYAAVGTRTAIRKFKAQLMEMEEQNALPQYTVTVRENTEGTSKRAKASETIVTLAERPRELVTILPSVYEAIAA</sequence>
<reference evidence="1 4" key="2">
    <citation type="submission" date="2017-04" db="EMBL/GenBank/DDBJ databases">
        <title>Characterization, genome and methylation analysis of a phthalic acid esters degrading strain Sphingobium yanoikuyae SHJ.</title>
        <authorList>
            <person name="Feng L."/>
        </authorList>
    </citation>
    <scope>NUCLEOTIDE SEQUENCE [LARGE SCALE GENOMIC DNA]</scope>
    <source>
        <strain evidence="1 4">SHJ</strain>
        <plasmid evidence="4">Plasmid pses189</plasmid>
        <plasmid evidence="1">pSES189</plasmid>
    </source>
</reference>
<geneLocation type="plasmid" evidence="4">
    <name>pses189</name>
</geneLocation>
<evidence type="ECO:0000313" key="3">
    <source>
        <dbReference type="Proteomes" id="UP000028534"/>
    </source>
</evidence>
<keyword evidence="1" id="KW-0614">Plasmid</keyword>
<dbReference type="EMBL" id="CP020927">
    <property type="protein sequence ID" value="ATP22027.1"/>
    <property type="molecule type" value="Genomic_DNA"/>
</dbReference>
<dbReference type="RefSeq" id="WP_017502448.1">
    <property type="nucleotide sequence ID" value="NZ_CP020927.1"/>
</dbReference>